<organism evidence="4 5">
    <name type="scientific">Exiguobacterium mexicanum</name>
    <dbReference type="NCBI Taxonomy" id="340146"/>
    <lineage>
        <taxon>Bacteria</taxon>
        <taxon>Bacillati</taxon>
        <taxon>Bacillota</taxon>
        <taxon>Bacilli</taxon>
        <taxon>Bacillales</taxon>
        <taxon>Bacillales Family XII. Incertae Sedis</taxon>
        <taxon>Exiguobacterium</taxon>
    </lineage>
</organism>
<evidence type="ECO:0000256" key="3">
    <source>
        <dbReference type="SAM" id="SignalP"/>
    </source>
</evidence>
<evidence type="ECO:0000313" key="5">
    <source>
        <dbReference type="Proteomes" id="UP001230807"/>
    </source>
</evidence>
<protein>
    <submittedName>
        <fullName evidence="4">DUF4352 domain-containing protein</fullName>
    </submittedName>
</protein>
<keyword evidence="1 3" id="KW-0732">Signal</keyword>
<dbReference type="RefSeq" id="WP_214832043.1">
    <property type="nucleotide sequence ID" value="NZ_CP183077.1"/>
</dbReference>
<keyword evidence="5" id="KW-1185">Reference proteome</keyword>
<sequence length="209" mass="22965">MNMKRYGLILALPLALLAGCGEADELKTTATETEEVVEAEKKEAPAADTTEEAEVQESELGSNQIFMKNKVLDIKETIGSVNFAINKVQTSRLTVNEAYRDSFNGQEEVTVVAMNVIVENKIDDTVSFHPNQATLVTNTGEQVSADLWFSDDVGGEFLGKVKKEGNVLFFVKAMPEELADVKVVIDGPSDANYESIGESRYEYTINVEK</sequence>
<dbReference type="Gene3D" id="2.60.40.1240">
    <property type="match status" value="1"/>
</dbReference>
<evidence type="ECO:0000313" key="4">
    <source>
        <dbReference type="EMBL" id="MDL5376610.1"/>
    </source>
</evidence>
<evidence type="ECO:0000256" key="1">
    <source>
        <dbReference type="ARBA" id="ARBA00022729"/>
    </source>
</evidence>
<accession>A0ABT7MN40</accession>
<gene>
    <name evidence="4" type="ORF">QR695_06265</name>
</gene>
<dbReference type="InterPro" id="IPR029050">
    <property type="entry name" value="Immunoprotect_excell_Ig-like"/>
</dbReference>
<dbReference type="EMBL" id="JASWER010000003">
    <property type="protein sequence ID" value="MDL5376610.1"/>
    <property type="molecule type" value="Genomic_DNA"/>
</dbReference>
<reference evidence="4 5" key="1">
    <citation type="submission" date="2023-06" db="EMBL/GenBank/DDBJ databases">
        <title>Influencing factors and mechanism of Cr(VI) reduction by facultative anaerobic Exiguobacterium sp. PY14.</title>
        <authorList>
            <person name="Zou L."/>
        </authorList>
    </citation>
    <scope>NUCLEOTIDE SEQUENCE [LARGE SCALE GENOMIC DNA]</scope>
    <source>
        <strain evidence="4 5">PY14</strain>
    </source>
</reference>
<proteinExistence type="predicted"/>
<dbReference type="Proteomes" id="UP001230807">
    <property type="component" value="Unassembled WGS sequence"/>
</dbReference>
<evidence type="ECO:0000256" key="2">
    <source>
        <dbReference type="SAM" id="MobiDB-lite"/>
    </source>
</evidence>
<feature type="region of interest" description="Disordered" evidence="2">
    <location>
        <begin position="38"/>
        <end position="59"/>
    </location>
</feature>
<feature type="chain" id="PRO_5047058860" evidence="3">
    <location>
        <begin position="24"/>
        <end position="209"/>
    </location>
</feature>
<comment type="caution">
    <text evidence="4">The sequence shown here is derived from an EMBL/GenBank/DDBJ whole genome shotgun (WGS) entry which is preliminary data.</text>
</comment>
<dbReference type="PROSITE" id="PS51257">
    <property type="entry name" value="PROKAR_LIPOPROTEIN"/>
    <property type="match status" value="1"/>
</dbReference>
<feature type="signal peptide" evidence="3">
    <location>
        <begin position="1"/>
        <end position="23"/>
    </location>
</feature>
<name>A0ABT7MN40_9BACL</name>